<keyword evidence="4 6" id="KW-0408">Iron</keyword>
<dbReference type="InterPro" id="IPR010226">
    <property type="entry name" value="NADH_quinone_OxRdtase_chainI"/>
</dbReference>
<comment type="similarity">
    <text evidence="6">Belongs to the complex I 23 kDa subunit family.</text>
</comment>
<feature type="binding site" evidence="6">
    <location>
        <position position="111"/>
    </location>
    <ligand>
        <name>[4Fe-4S] cluster</name>
        <dbReference type="ChEBI" id="CHEBI:49883"/>
        <label>2</label>
    </ligand>
</feature>
<comment type="catalytic activity">
    <reaction evidence="6">
        <text>a quinone + NADH + 5 H(+)(in) = a quinol + NAD(+) + 4 H(+)(out)</text>
        <dbReference type="Rhea" id="RHEA:57888"/>
        <dbReference type="ChEBI" id="CHEBI:15378"/>
        <dbReference type="ChEBI" id="CHEBI:24646"/>
        <dbReference type="ChEBI" id="CHEBI:57540"/>
        <dbReference type="ChEBI" id="CHEBI:57945"/>
        <dbReference type="ChEBI" id="CHEBI:132124"/>
    </reaction>
</comment>
<keyword evidence="6" id="KW-0520">NAD</keyword>
<comment type="cofactor">
    <cofactor evidence="6">
        <name>[4Fe-4S] cluster</name>
        <dbReference type="ChEBI" id="CHEBI:49883"/>
    </cofactor>
    <text evidence="6">Binds 2 [4Fe-4S] clusters per subunit.</text>
</comment>
<feature type="binding site" evidence="6">
    <location>
        <position position="75"/>
    </location>
    <ligand>
        <name>[4Fe-4S] cluster</name>
        <dbReference type="ChEBI" id="CHEBI:49883"/>
        <label>1</label>
    </ligand>
</feature>
<dbReference type="PROSITE" id="PS00198">
    <property type="entry name" value="4FE4S_FER_1"/>
    <property type="match status" value="1"/>
</dbReference>
<keyword evidence="6" id="KW-0874">Quinone</keyword>
<dbReference type="EMBL" id="BRXS01000006">
    <property type="protein sequence ID" value="GLC27258.1"/>
    <property type="molecule type" value="Genomic_DNA"/>
</dbReference>
<evidence type="ECO:0000256" key="4">
    <source>
        <dbReference type="ARBA" id="ARBA00023004"/>
    </source>
</evidence>
<dbReference type="HAMAP" id="MF_01351">
    <property type="entry name" value="NDH1_NuoI"/>
    <property type="match status" value="1"/>
</dbReference>
<dbReference type="GO" id="GO:0050136">
    <property type="term" value="F:NADH dehydrogenase (quinone) (non-electrogenic) activity"/>
    <property type="evidence" value="ECO:0007669"/>
    <property type="project" value="UniProtKB-UniRule"/>
</dbReference>
<dbReference type="GO" id="GO:0005886">
    <property type="term" value="C:plasma membrane"/>
    <property type="evidence" value="ECO:0007669"/>
    <property type="project" value="UniProtKB-SubCell"/>
</dbReference>
<evidence type="ECO:0000256" key="6">
    <source>
        <dbReference type="HAMAP-Rule" id="MF_01351"/>
    </source>
</evidence>
<feature type="domain" description="4Fe-4S ferredoxin-type" evidence="7">
    <location>
        <begin position="63"/>
        <end position="92"/>
    </location>
</feature>
<dbReference type="EC" id="7.1.1.-" evidence="6"/>
<dbReference type="PROSITE" id="PS51379">
    <property type="entry name" value="4FE4S_FER_2"/>
    <property type="match status" value="2"/>
</dbReference>
<evidence type="ECO:0000259" key="7">
    <source>
        <dbReference type="PROSITE" id="PS51379"/>
    </source>
</evidence>
<protein>
    <recommendedName>
        <fullName evidence="6">NADH-quinone oxidoreductase subunit I</fullName>
        <ecNumber evidence="6">7.1.1.-</ecNumber>
    </recommendedName>
    <alternativeName>
        <fullName evidence="6">NADH dehydrogenase I subunit I</fullName>
    </alternativeName>
    <alternativeName>
        <fullName evidence="6">NDH-1 subunit I</fullName>
    </alternativeName>
</protein>
<accession>A0AA37QI38</accession>
<reference evidence="8" key="1">
    <citation type="submission" date="2022-08" db="EMBL/GenBank/DDBJ databases">
        <title>Draft genome sequencing of Roseisolibacter agri AW1220.</title>
        <authorList>
            <person name="Tobiishi Y."/>
            <person name="Tonouchi A."/>
        </authorList>
    </citation>
    <scope>NUCLEOTIDE SEQUENCE</scope>
    <source>
        <strain evidence="8">AW1220</strain>
    </source>
</reference>
<gene>
    <name evidence="6" type="primary">nuoI</name>
    <name evidence="8" type="ORF">rosag_37710</name>
</gene>
<dbReference type="GO" id="GO:0005506">
    <property type="term" value="F:iron ion binding"/>
    <property type="evidence" value="ECO:0007669"/>
    <property type="project" value="UniProtKB-UniRule"/>
</dbReference>
<keyword evidence="2 6" id="KW-0479">Metal-binding</keyword>
<proteinExistence type="inferred from homology"/>
<comment type="subunit">
    <text evidence="6">NDH-1 is composed of 14 different subunits. Subunits NuoA, H, J, K, L, M, N constitute the membrane sector of the complex.</text>
</comment>
<keyword evidence="6" id="KW-0830">Ubiquinone</keyword>
<keyword evidence="6" id="KW-1003">Cell membrane</keyword>
<keyword evidence="6" id="KW-0472">Membrane</keyword>
<dbReference type="AlphaFoldDB" id="A0AA37QI38"/>
<dbReference type="NCBIfam" id="TIGR01971">
    <property type="entry name" value="NuoI"/>
    <property type="match status" value="1"/>
</dbReference>
<comment type="subcellular location">
    <subcellularLocation>
        <location evidence="6">Cell membrane</location>
        <topology evidence="6">Peripheral membrane protein</topology>
    </subcellularLocation>
</comment>
<sequence>MTINVRVLDRPVEEVSYVRATLKGMAMTLKHFVNREKRHQVTVQYPEQKWDLSPRWRGTHRMLTTESGKAKCVACGLCPTVCPANCIKLVPGEDEQGNRYPLVFEIDEFRCIFCGYCQEVCPEEAIHVGQHYENSEYSREGMVYDLERLMAQTHPVSELWDPADPKGE</sequence>
<evidence type="ECO:0000256" key="2">
    <source>
        <dbReference type="ARBA" id="ARBA00022723"/>
    </source>
</evidence>
<organism evidence="8 9">
    <name type="scientific">Roseisolibacter agri</name>
    <dbReference type="NCBI Taxonomy" id="2014610"/>
    <lineage>
        <taxon>Bacteria</taxon>
        <taxon>Pseudomonadati</taxon>
        <taxon>Gemmatimonadota</taxon>
        <taxon>Gemmatimonadia</taxon>
        <taxon>Gemmatimonadales</taxon>
        <taxon>Gemmatimonadaceae</taxon>
        <taxon>Roseisolibacter</taxon>
    </lineage>
</organism>
<keyword evidence="9" id="KW-1185">Reference proteome</keyword>
<feature type="binding site" evidence="6">
    <location>
        <position position="78"/>
    </location>
    <ligand>
        <name>[4Fe-4S] cluster</name>
        <dbReference type="ChEBI" id="CHEBI:49883"/>
        <label>1</label>
    </ligand>
</feature>
<feature type="domain" description="4Fe-4S ferredoxin-type" evidence="7">
    <location>
        <begin position="102"/>
        <end position="131"/>
    </location>
</feature>
<dbReference type="InterPro" id="IPR017896">
    <property type="entry name" value="4Fe4S_Fe-S-bd"/>
</dbReference>
<evidence type="ECO:0000256" key="3">
    <source>
        <dbReference type="ARBA" id="ARBA00022737"/>
    </source>
</evidence>
<evidence type="ECO:0000313" key="9">
    <source>
        <dbReference type="Proteomes" id="UP001161325"/>
    </source>
</evidence>
<feature type="binding site" evidence="6">
    <location>
        <position position="82"/>
    </location>
    <ligand>
        <name>[4Fe-4S] cluster</name>
        <dbReference type="ChEBI" id="CHEBI:49883"/>
        <label>2</label>
    </ligand>
</feature>
<dbReference type="SUPFAM" id="SSF54862">
    <property type="entry name" value="4Fe-4S ferredoxins"/>
    <property type="match status" value="1"/>
</dbReference>
<dbReference type="Pfam" id="PF12838">
    <property type="entry name" value="Fer4_7"/>
    <property type="match status" value="1"/>
</dbReference>
<feature type="binding site" evidence="6">
    <location>
        <position position="72"/>
    </location>
    <ligand>
        <name>[4Fe-4S] cluster</name>
        <dbReference type="ChEBI" id="CHEBI:49883"/>
        <label>1</label>
    </ligand>
</feature>
<dbReference type="Gene3D" id="3.30.70.3270">
    <property type="match status" value="1"/>
</dbReference>
<evidence type="ECO:0000256" key="5">
    <source>
        <dbReference type="ARBA" id="ARBA00023014"/>
    </source>
</evidence>
<feature type="binding site" evidence="6">
    <location>
        <position position="117"/>
    </location>
    <ligand>
        <name>[4Fe-4S] cluster</name>
        <dbReference type="ChEBI" id="CHEBI:49883"/>
        <label>2</label>
    </ligand>
</feature>
<dbReference type="GO" id="GO:0051539">
    <property type="term" value="F:4 iron, 4 sulfur cluster binding"/>
    <property type="evidence" value="ECO:0007669"/>
    <property type="project" value="UniProtKB-KW"/>
</dbReference>
<dbReference type="GO" id="GO:0048038">
    <property type="term" value="F:quinone binding"/>
    <property type="evidence" value="ECO:0007669"/>
    <property type="project" value="UniProtKB-KW"/>
</dbReference>
<evidence type="ECO:0000256" key="1">
    <source>
        <dbReference type="ARBA" id="ARBA00022485"/>
    </source>
</evidence>
<keyword evidence="5 6" id="KW-0411">Iron-sulfur</keyword>
<name>A0AA37QI38_9BACT</name>
<dbReference type="Proteomes" id="UP001161325">
    <property type="component" value="Unassembled WGS sequence"/>
</dbReference>
<feature type="binding site" evidence="6">
    <location>
        <position position="121"/>
    </location>
    <ligand>
        <name>[4Fe-4S] cluster</name>
        <dbReference type="ChEBI" id="CHEBI:49883"/>
        <label>1</label>
    </ligand>
</feature>
<keyword evidence="6" id="KW-1278">Translocase</keyword>
<evidence type="ECO:0000313" key="8">
    <source>
        <dbReference type="EMBL" id="GLC27258.1"/>
    </source>
</evidence>
<dbReference type="InterPro" id="IPR017900">
    <property type="entry name" value="4Fe4S_Fe_S_CS"/>
</dbReference>
<comment type="function">
    <text evidence="6">NDH-1 shuttles electrons from NADH, via FMN and iron-sulfur (Fe-S) centers, to quinones in the respiratory chain. The immediate electron acceptor for the enzyme in this species is believed to be ubiquinone. Couples the redox reaction to proton translocation (for every two electrons transferred, four hydrogen ions are translocated across the cytoplasmic membrane), and thus conserves the redox energy in a proton gradient.</text>
</comment>
<feature type="binding site" evidence="6">
    <location>
        <position position="114"/>
    </location>
    <ligand>
        <name>[4Fe-4S] cluster</name>
        <dbReference type="ChEBI" id="CHEBI:49883"/>
        <label>2</label>
    </ligand>
</feature>
<dbReference type="RefSeq" id="WP_284351702.1">
    <property type="nucleotide sequence ID" value="NZ_BRXS01000006.1"/>
</dbReference>
<comment type="caution">
    <text evidence="8">The sequence shown here is derived from an EMBL/GenBank/DDBJ whole genome shotgun (WGS) entry which is preliminary data.</text>
</comment>
<keyword evidence="3" id="KW-0677">Repeat</keyword>
<dbReference type="PANTHER" id="PTHR10849">
    <property type="entry name" value="NADH DEHYDROGENASE UBIQUINONE IRON-SULFUR PROTEIN 8, MITOCHONDRIAL"/>
    <property type="match status" value="1"/>
</dbReference>
<keyword evidence="1 6" id="KW-0004">4Fe-4S</keyword>